<keyword evidence="1" id="KW-0732">Signal</keyword>
<accession>A0A5M6ZA52</accession>
<gene>
    <name evidence="2" type="ORF">F1654_11805</name>
</gene>
<evidence type="ECO:0000313" key="3">
    <source>
        <dbReference type="Proteomes" id="UP000325122"/>
    </source>
</evidence>
<organism evidence="2 3">
    <name type="scientific">Alkalicaulis satelles</name>
    <dbReference type="NCBI Taxonomy" id="2609175"/>
    <lineage>
        <taxon>Bacteria</taxon>
        <taxon>Pseudomonadati</taxon>
        <taxon>Pseudomonadota</taxon>
        <taxon>Alphaproteobacteria</taxon>
        <taxon>Maricaulales</taxon>
        <taxon>Maricaulaceae</taxon>
        <taxon>Alkalicaulis</taxon>
    </lineage>
</organism>
<dbReference type="Proteomes" id="UP000325122">
    <property type="component" value="Unassembled WGS sequence"/>
</dbReference>
<keyword evidence="3" id="KW-1185">Reference proteome</keyword>
<sequence>MTAMVIRGLALAGALIWSGAAQAEETGPFTQEIFDAWMEARAGSGEPVYWYSTGTVRAYPSGELLYTMEGFDTAVSYRPEGHGAPIAHQYGRKIFIYRDPVTGEVAREAGGMAIDPIAYPYQFIEYRLDEGQVIGVVEQGSGERIQSIEAEPMSWRRIGDTYVFTAPLFLDFPIPGTDRRVEAWENYDFFIQPEGVARRYQLSWARIGRLPAWAQGQMAVLHLVNWRVDSYEDLPASIREYVEAEAPLWLEPPADLDAIRALQAGE</sequence>
<reference evidence="2 3" key="1">
    <citation type="submission" date="2019-09" db="EMBL/GenBank/DDBJ databases">
        <authorList>
            <person name="Kevbrin V."/>
            <person name="Grouzdev D.S."/>
        </authorList>
    </citation>
    <scope>NUCLEOTIDE SEQUENCE [LARGE SCALE GENOMIC DNA]</scope>
    <source>
        <strain evidence="2 3">G-192</strain>
    </source>
</reference>
<feature type="signal peptide" evidence="1">
    <location>
        <begin position="1"/>
        <end position="23"/>
    </location>
</feature>
<comment type="caution">
    <text evidence="2">The sequence shown here is derived from an EMBL/GenBank/DDBJ whole genome shotgun (WGS) entry which is preliminary data.</text>
</comment>
<evidence type="ECO:0000313" key="2">
    <source>
        <dbReference type="EMBL" id="KAA5801576.1"/>
    </source>
</evidence>
<protein>
    <recommendedName>
        <fullName evidence="4">DUF1838 domain-containing protein</fullName>
    </recommendedName>
</protein>
<feature type="chain" id="PRO_5024409968" description="DUF1838 domain-containing protein" evidence="1">
    <location>
        <begin position="24"/>
        <end position="266"/>
    </location>
</feature>
<evidence type="ECO:0008006" key="4">
    <source>
        <dbReference type="Google" id="ProtNLM"/>
    </source>
</evidence>
<proteinExistence type="predicted"/>
<dbReference type="EMBL" id="VWOJ01000004">
    <property type="protein sequence ID" value="KAA5801576.1"/>
    <property type="molecule type" value="Genomic_DNA"/>
</dbReference>
<dbReference type="RefSeq" id="WP_150023764.1">
    <property type="nucleotide sequence ID" value="NZ_VWOJ01000004.1"/>
</dbReference>
<evidence type="ECO:0000256" key="1">
    <source>
        <dbReference type="SAM" id="SignalP"/>
    </source>
</evidence>
<dbReference type="AlphaFoldDB" id="A0A5M6ZA52"/>
<name>A0A5M6ZA52_9PROT</name>